<dbReference type="RefSeq" id="WP_032531401.1">
    <property type="nucleotide sequence ID" value="NZ_CP036553.1"/>
</dbReference>
<accession>A0AAP9CXM2</accession>
<dbReference type="PROSITE" id="PS51257">
    <property type="entry name" value="PROKAR_LIPOPROTEIN"/>
    <property type="match status" value="1"/>
</dbReference>
<organism evidence="2 3">
    <name type="scientific">Bacteroides fragilis</name>
    <dbReference type="NCBI Taxonomy" id="817"/>
    <lineage>
        <taxon>Bacteria</taxon>
        <taxon>Pseudomonadati</taxon>
        <taxon>Bacteroidota</taxon>
        <taxon>Bacteroidia</taxon>
        <taxon>Bacteroidales</taxon>
        <taxon>Bacteroidaceae</taxon>
        <taxon>Bacteroides</taxon>
    </lineage>
</organism>
<dbReference type="Proteomes" id="UP000028294">
    <property type="component" value="Chromosome"/>
</dbReference>
<gene>
    <name evidence="2" type="ORF">IA74_000510</name>
</gene>
<keyword evidence="1" id="KW-0732">Signal</keyword>
<dbReference type="EMBL" id="CP036553">
    <property type="protein sequence ID" value="QCQ34708.1"/>
    <property type="molecule type" value="Genomic_DNA"/>
</dbReference>
<evidence type="ECO:0000313" key="3">
    <source>
        <dbReference type="Proteomes" id="UP000028294"/>
    </source>
</evidence>
<feature type="chain" id="PRO_5042904299" description="Lipoprotein" evidence="1">
    <location>
        <begin position="18"/>
        <end position="232"/>
    </location>
</feature>
<sequence length="232" mass="26512">MKKYLLCLMVGITLVMACSNEDADGGCYENWSSENKPVWLQDRVNDIVHKESGVSSYYPLLIMSTYSYKYKKNTYVAIQYFGILGEKVVRNIECYTSSGGKVTSEKVRKAYDNSESVLLWTNRLGDKELKITGVTIGGVENPTWLQAEIERLSDKKILNIGIYSIEYGSNMYVAVKHFILSENNEIESRVVYYSDGGDCIETSDMVFQELDKLFNHGTNLNLLWNVFLEYKV</sequence>
<evidence type="ECO:0000313" key="2">
    <source>
        <dbReference type="EMBL" id="QCQ34708.1"/>
    </source>
</evidence>
<feature type="signal peptide" evidence="1">
    <location>
        <begin position="1"/>
        <end position="17"/>
    </location>
</feature>
<evidence type="ECO:0008006" key="4">
    <source>
        <dbReference type="Google" id="ProtNLM"/>
    </source>
</evidence>
<reference evidence="2 3" key="1">
    <citation type="submission" date="2019-03" db="EMBL/GenBank/DDBJ databases">
        <title>Complete genome assembly of MDR B. fragilis.</title>
        <authorList>
            <person name="Sydenham T.V."/>
            <person name="Hasman H."/>
            <person name="Justesen U.S."/>
        </authorList>
    </citation>
    <scope>NUCLEOTIDE SEQUENCE [LARGE SCALE GENOMIC DNA]</scope>
    <source>
        <strain evidence="2 3">DCMOUH0067B</strain>
    </source>
</reference>
<name>A0AAP9CXM2_BACFG</name>
<dbReference type="AlphaFoldDB" id="A0AAP9CXM2"/>
<proteinExistence type="predicted"/>
<evidence type="ECO:0000256" key="1">
    <source>
        <dbReference type="SAM" id="SignalP"/>
    </source>
</evidence>
<protein>
    <recommendedName>
        <fullName evidence="4">Lipoprotein</fullName>
    </recommendedName>
</protein>